<protein>
    <submittedName>
        <fullName evidence="2">Uncharacterized protein</fullName>
    </submittedName>
</protein>
<dbReference type="AlphaFoldDB" id="A0AAD9MFD5"/>
<evidence type="ECO:0000313" key="2">
    <source>
        <dbReference type="EMBL" id="KAK2071913.1"/>
    </source>
</evidence>
<feature type="compositionally biased region" description="Low complexity" evidence="1">
    <location>
        <begin position="153"/>
        <end position="164"/>
    </location>
</feature>
<feature type="region of interest" description="Disordered" evidence="1">
    <location>
        <begin position="142"/>
        <end position="177"/>
    </location>
</feature>
<accession>A0AAD9MFD5</accession>
<dbReference type="EMBL" id="JAQQPM010000005">
    <property type="protein sequence ID" value="KAK2071913.1"/>
    <property type="molecule type" value="Genomic_DNA"/>
</dbReference>
<comment type="caution">
    <text evidence="2">The sequence shown here is derived from an EMBL/GenBank/DDBJ whole genome shotgun (WGS) entry which is preliminary data.</text>
</comment>
<name>A0AAD9MFD5_9PEZI</name>
<feature type="region of interest" description="Disordered" evidence="1">
    <location>
        <begin position="99"/>
        <end position="125"/>
    </location>
</feature>
<proteinExistence type="predicted"/>
<gene>
    <name evidence="2" type="ORF">P8C59_006298</name>
</gene>
<reference evidence="2" key="1">
    <citation type="journal article" date="2023" name="Mol. Plant Microbe Interact.">
        <title>Elucidating the Obligate Nature and Biological Capacity of an Invasive Fungal Corn Pathogen.</title>
        <authorList>
            <person name="MacCready J.S."/>
            <person name="Roggenkamp E.M."/>
            <person name="Gdanetz K."/>
            <person name="Chilvers M.I."/>
        </authorList>
    </citation>
    <scope>NUCLEOTIDE SEQUENCE</scope>
    <source>
        <strain evidence="2">PM02</strain>
    </source>
</reference>
<organism evidence="2 3">
    <name type="scientific">Phyllachora maydis</name>
    <dbReference type="NCBI Taxonomy" id="1825666"/>
    <lineage>
        <taxon>Eukaryota</taxon>
        <taxon>Fungi</taxon>
        <taxon>Dikarya</taxon>
        <taxon>Ascomycota</taxon>
        <taxon>Pezizomycotina</taxon>
        <taxon>Sordariomycetes</taxon>
        <taxon>Sordariomycetidae</taxon>
        <taxon>Phyllachorales</taxon>
        <taxon>Phyllachoraceae</taxon>
        <taxon>Phyllachora</taxon>
    </lineage>
</organism>
<evidence type="ECO:0000313" key="3">
    <source>
        <dbReference type="Proteomes" id="UP001217918"/>
    </source>
</evidence>
<evidence type="ECO:0000256" key="1">
    <source>
        <dbReference type="SAM" id="MobiDB-lite"/>
    </source>
</evidence>
<sequence length="192" mass="20880">MYIYIACLPYCRYYYDSSFTNLLIADIDSLSNLDNLVYTILAPTPAKPAKITPAIRRTAAYKAKQYKSAKAYATADRAAAAKRCKKCKEAAANAQASKLAKKEGLRRSKRTAGGNAGRYTTDSGFIADKDDNNAYNRAYIPPTDIEEEEGSSGDDNSVNSSTSDSADKGKGSSICKCSKGASRYKDILPYKQ</sequence>
<keyword evidence="3" id="KW-1185">Reference proteome</keyword>
<dbReference type="Proteomes" id="UP001217918">
    <property type="component" value="Unassembled WGS sequence"/>
</dbReference>